<protein>
    <submittedName>
        <fullName evidence="1">Uncharacterized protein</fullName>
    </submittedName>
</protein>
<sequence>MTEAKADSCGTRGRISRQRIPKEIVVAEQSSLQEIIVRAMKEFGSVMNVEVIIQDNNLLLRGCVEHSEDP</sequence>
<evidence type="ECO:0000313" key="2">
    <source>
        <dbReference type="Proteomes" id="UP000228635"/>
    </source>
</evidence>
<dbReference type="EMBL" id="PFBA01000024">
    <property type="protein sequence ID" value="PIT92382.1"/>
    <property type="molecule type" value="Genomic_DNA"/>
</dbReference>
<proteinExistence type="predicted"/>
<gene>
    <name evidence="1" type="ORF">COU08_02660</name>
</gene>
<accession>A0A2M6WHY2</accession>
<comment type="caution">
    <text evidence="1">The sequence shown here is derived from an EMBL/GenBank/DDBJ whole genome shotgun (WGS) entry which is preliminary data.</text>
</comment>
<organism evidence="1 2">
    <name type="scientific">Candidatus Harrisonbacteria bacterium CG10_big_fil_rev_8_21_14_0_10_42_17</name>
    <dbReference type="NCBI Taxonomy" id="1974584"/>
    <lineage>
        <taxon>Bacteria</taxon>
        <taxon>Candidatus Harrisoniibacteriota</taxon>
    </lineage>
</organism>
<name>A0A2M6WHY2_9BACT</name>
<reference evidence="2" key="1">
    <citation type="submission" date="2017-09" db="EMBL/GenBank/DDBJ databases">
        <title>Depth-based differentiation of microbial function through sediment-hosted aquifers and enrichment of novel symbionts in the deep terrestrial subsurface.</title>
        <authorList>
            <person name="Probst A.J."/>
            <person name="Ladd B."/>
            <person name="Jarett J.K."/>
            <person name="Geller-Mcgrath D.E."/>
            <person name="Sieber C.M.K."/>
            <person name="Emerson J.B."/>
            <person name="Anantharaman K."/>
            <person name="Thomas B.C."/>
            <person name="Malmstrom R."/>
            <person name="Stieglmeier M."/>
            <person name="Klingl A."/>
            <person name="Woyke T."/>
            <person name="Ryan C.M."/>
            <person name="Banfield J.F."/>
        </authorList>
    </citation>
    <scope>NUCLEOTIDE SEQUENCE [LARGE SCALE GENOMIC DNA]</scope>
</reference>
<dbReference type="AlphaFoldDB" id="A0A2M6WHY2"/>
<evidence type="ECO:0000313" key="1">
    <source>
        <dbReference type="EMBL" id="PIT92382.1"/>
    </source>
</evidence>
<dbReference type="Proteomes" id="UP000228635">
    <property type="component" value="Unassembled WGS sequence"/>
</dbReference>